<dbReference type="SMART" id="SM00257">
    <property type="entry name" value="LysM"/>
    <property type="match status" value="1"/>
</dbReference>
<sequence length="391" mass="44562">MIKRWAGWMGVMLWLLVSNYISGWAQTTSLPTTNALGKQEKLDLNNIGHQVQPGDTYYRLAKKYQVPVDSLLKWNGQNLTVGKVVRIAAEPSLLNQADTLIQVTPRTSVALPEQAPVPSPEISTEETGKSTTAKSSYRNNRETAETGTEKMMQRVLVVPFDPYLYFSDADEDIARQSKLPKQNIRYIFRSRLNAYLDPNGFEIINLLDGNHLPNSDELKKAYKSLAYSYQDVSASRFHPLPAKQKPFLNGPEAWFRKQKEKAGLVSPEEVSVAAEGEKYYGVKVKSPDFYPYFNERYNLDYYIFINQFEIHTDYTNCLDRTTQNFTREFLVHYTIFDAQGELIAGNKVKIPYVSNVNEINKIVRDNLNKIAQRILADLPQPQVPSSEAAQN</sequence>
<feature type="domain" description="LysM" evidence="2">
    <location>
        <begin position="47"/>
        <end position="102"/>
    </location>
</feature>
<dbReference type="Gene3D" id="3.10.350.10">
    <property type="entry name" value="LysM domain"/>
    <property type="match status" value="1"/>
</dbReference>
<keyword evidence="4" id="KW-1185">Reference proteome</keyword>
<reference evidence="3 4" key="1">
    <citation type="submission" date="2018-03" db="EMBL/GenBank/DDBJ databases">
        <title>Adhaeribacter sp. HMF7605 Genome sequencing and assembly.</title>
        <authorList>
            <person name="Kang H."/>
            <person name="Kang J."/>
            <person name="Cha I."/>
            <person name="Kim H."/>
            <person name="Joh K."/>
        </authorList>
    </citation>
    <scope>NUCLEOTIDE SEQUENCE [LARGE SCALE GENOMIC DNA]</scope>
    <source>
        <strain evidence="3 4">HMF7605</strain>
    </source>
</reference>
<feature type="compositionally biased region" description="Polar residues" evidence="1">
    <location>
        <begin position="129"/>
        <end position="138"/>
    </location>
</feature>
<dbReference type="EMBL" id="PYFT01000001">
    <property type="protein sequence ID" value="PSR56208.1"/>
    <property type="molecule type" value="Genomic_DNA"/>
</dbReference>
<dbReference type="RefSeq" id="WP_106932386.1">
    <property type="nucleotide sequence ID" value="NZ_PYFT01000001.1"/>
</dbReference>
<dbReference type="SUPFAM" id="SSF54106">
    <property type="entry name" value="LysM domain"/>
    <property type="match status" value="1"/>
</dbReference>
<proteinExistence type="predicted"/>
<evidence type="ECO:0000256" key="1">
    <source>
        <dbReference type="SAM" id="MobiDB-lite"/>
    </source>
</evidence>
<gene>
    <name evidence="3" type="ORF">AHMF7605_23225</name>
</gene>
<dbReference type="PROSITE" id="PS51782">
    <property type="entry name" value="LYSM"/>
    <property type="match status" value="1"/>
</dbReference>
<dbReference type="InterPro" id="IPR036779">
    <property type="entry name" value="LysM_dom_sf"/>
</dbReference>
<evidence type="ECO:0000313" key="4">
    <source>
        <dbReference type="Proteomes" id="UP000240357"/>
    </source>
</evidence>
<feature type="region of interest" description="Disordered" evidence="1">
    <location>
        <begin position="110"/>
        <end position="148"/>
    </location>
</feature>
<dbReference type="AlphaFoldDB" id="A0A2T2YL24"/>
<dbReference type="Pfam" id="PF01476">
    <property type="entry name" value="LysM"/>
    <property type="match status" value="1"/>
</dbReference>
<dbReference type="Proteomes" id="UP000240357">
    <property type="component" value="Unassembled WGS sequence"/>
</dbReference>
<evidence type="ECO:0000259" key="2">
    <source>
        <dbReference type="PROSITE" id="PS51782"/>
    </source>
</evidence>
<accession>A0A2T2YL24</accession>
<feature type="compositionally biased region" description="Basic and acidic residues" evidence="1">
    <location>
        <begin position="139"/>
        <end position="148"/>
    </location>
</feature>
<comment type="caution">
    <text evidence="3">The sequence shown here is derived from an EMBL/GenBank/DDBJ whole genome shotgun (WGS) entry which is preliminary data.</text>
</comment>
<dbReference type="InterPro" id="IPR018392">
    <property type="entry name" value="LysM"/>
</dbReference>
<evidence type="ECO:0000313" key="3">
    <source>
        <dbReference type="EMBL" id="PSR56208.1"/>
    </source>
</evidence>
<dbReference type="OrthoDB" id="977752at2"/>
<protein>
    <submittedName>
        <fullName evidence="3">Peptidoglycan-binding protein</fullName>
    </submittedName>
</protein>
<organism evidence="3 4">
    <name type="scientific">Adhaeribacter arboris</name>
    <dbReference type="NCBI Taxonomy" id="2072846"/>
    <lineage>
        <taxon>Bacteria</taxon>
        <taxon>Pseudomonadati</taxon>
        <taxon>Bacteroidota</taxon>
        <taxon>Cytophagia</taxon>
        <taxon>Cytophagales</taxon>
        <taxon>Hymenobacteraceae</taxon>
        <taxon>Adhaeribacter</taxon>
    </lineage>
</organism>
<dbReference type="CDD" id="cd00118">
    <property type="entry name" value="LysM"/>
    <property type="match status" value="1"/>
</dbReference>
<name>A0A2T2YL24_9BACT</name>